<reference evidence="3 4" key="1">
    <citation type="submission" date="2018-05" db="EMBL/GenBank/DDBJ databases">
        <title>Genomic Encyclopedia of Type Strains, Phase IV (KMG-V): Genome sequencing to study the core and pangenomes of soil and plant-associated prokaryotes.</title>
        <authorList>
            <person name="Whitman W."/>
        </authorList>
    </citation>
    <scope>NUCLEOTIDE SEQUENCE [LARGE SCALE GENOMIC DNA]</scope>
    <source>
        <strain evidence="3 4">SLV-132</strain>
    </source>
</reference>
<proteinExistence type="predicted"/>
<dbReference type="InterPro" id="IPR051682">
    <property type="entry name" value="Mito_Persulfide_Diox"/>
</dbReference>
<dbReference type="GO" id="GO:0046872">
    <property type="term" value="F:metal ion binding"/>
    <property type="evidence" value="ECO:0007669"/>
    <property type="project" value="UniProtKB-KW"/>
</dbReference>
<keyword evidence="4" id="KW-1185">Reference proteome</keyword>
<dbReference type="Gene3D" id="3.60.15.10">
    <property type="entry name" value="Ribonuclease Z/Hydroxyacylglutathione hydrolase-like"/>
    <property type="match status" value="1"/>
</dbReference>
<feature type="domain" description="Metallo-beta-lactamase" evidence="2">
    <location>
        <begin position="13"/>
        <end position="180"/>
    </location>
</feature>
<dbReference type="SUPFAM" id="SSF56281">
    <property type="entry name" value="Metallo-hydrolase/oxidoreductase"/>
    <property type="match status" value="1"/>
</dbReference>
<sequence length="249" mass="27244">MQTFHQLFDDVSSTFTYLLIDRDTREALLIDPVDRLLERDMGVLAAQGARLAWVVETHAHADHITSAGHIAQQTGAHTAAPSGCDIKPAQKQLIDGDTLTFGRQVLRAMHTPGHTAGSMSYLWDEATADGVVRRVFTGDALLIDGCGRTDFQSGDAGTLYDSLTQKLFRLPDDTQVFPAHDYKGRTSSSIAHERAHNGRVAGRSRDEFIAMMKALNLPRPKLIDIAVPANQQLGLQGHERDGERVPHGA</sequence>
<keyword evidence="3" id="KW-0378">Hydrolase</keyword>
<dbReference type="Pfam" id="PF00753">
    <property type="entry name" value="Lactamase_B"/>
    <property type="match status" value="1"/>
</dbReference>
<dbReference type="AlphaFoldDB" id="A0A316EK40"/>
<evidence type="ECO:0000313" key="3">
    <source>
        <dbReference type="EMBL" id="PWK31974.1"/>
    </source>
</evidence>
<dbReference type="GO" id="GO:0006749">
    <property type="term" value="P:glutathione metabolic process"/>
    <property type="evidence" value="ECO:0007669"/>
    <property type="project" value="InterPro"/>
</dbReference>
<dbReference type="Proteomes" id="UP000245754">
    <property type="component" value="Unassembled WGS sequence"/>
</dbReference>
<organism evidence="3 4">
    <name type="scientific">Cupriavidus plantarum</name>
    <dbReference type="NCBI Taxonomy" id="942865"/>
    <lineage>
        <taxon>Bacteria</taxon>
        <taxon>Pseudomonadati</taxon>
        <taxon>Pseudomonadota</taxon>
        <taxon>Betaproteobacteria</taxon>
        <taxon>Burkholderiales</taxon>
        <taxon>Burkholderiaceae</taxon>
        <taxon>Cupriavidus</taxon>
    </lineage>
</organism>
<dbReference type="InterPro" id="IPR044528">
    <property type="entry name" value="POD-like_MBL-fold"/>
</dbReference>
<dbReference type="PANTHER" id="PTHR43084:SF1">
    <property type="entry name" value="PERSULFIDE DIOXYGENASE ETHE1, MITOCHONDRIAL"/>
    <property type="match status" value="1"/>
</dbReference>
<comment type="caution">
    <text evidence="3">The sequence shown here is derived from an EMBL/GenBank/DDBJ whole genome shotgun (WGS) entry which is preliminary data.</text>
</comment>
<evidence type="ECO:0000313" key="4">
    <source>
        <dbReference type="Proteomes" id="UP000245754"/>
    </source>
</evidence>
<dbReference type="GO" id="GO:0070813">
    <property type="term" value="P:hydrogen sulfide metabolic process"/>
    <property type="evidence" value="ECO:0007669"/>
    <property type="project" value="TreeGrafter"/>
</dbReference>
<evidence type="ECO:0000259" key="2">
    <source>
        <dbReference type="SMART" id="SM00849"/>
    </source>
</evidence>
<dbReference type="InterPro" id="IPR036866">
    <property type="entry name" value="RibonucZ/Hydroxyglut_hydro"/>
</dbReference>
<dbReference type="InterPro" id="IPR001279">
    <property type="entry name" value="Metallo-B-lactamas"/>
</dbReference>
<dbReference type="GO" id="GO:0050313">
    <property type="term" value="F:sulfur dioxygenase activity"/>
    <property type="evidence" value="ECO:0007669"/>
    <property type="project" value="InterPro"/>
</dbReference>
<evidence type="ECO:0000256" key="1">
    <source>
        <dbReference type="ARBA" id="ARBA00022723"/>
    </source>
</evidence>
<protein>
    <submittedName>
        <fullName evidence="3">Glyoxylase-like metal-dependent hydrolase (Beta-lactamase superfamily II)</fullName>
    </submittedName>
</protein>
<accession>A0A316EK40</accession>
<dbReference type="PANTHER" id="PTHR43084">
    <property type="entry name" value="PERSULFIDE DIOXYGENASE ETHE1"/>
    <property type="match status" value="1"/>
</dbReference>
<dbReference type="GO" id="GO:0016787">
    <property type="term" value="F:hydrolase activity"/>
    <property type="evidence" value="ECO:0007669"/>
    <property type="project" value="UniProtKB-KW"/>
</dbReference>
<dbReference type="OrthoDB" id="9784009at2"/>
<keyword evidence="1" id="KW-0479">Metal-binding</keyword>
<dbReference type="CDD" id="cd07724">
    <property type="entry name" value="POD-like_MBL-fold"/>
    <property type="match status" value="1"/>
</dbReference>
<name>A0A316EK40_9BURK</name>
<gene>
    <name evidence="3" type="ORF">C7419_108117</name>
</gene>
<dbReference type="RefSeq" id="WP_109585331.1">
    <property type="nucleotide sequence ID" value="NZ_QGGT01000008.1"/>
</dbReference>
<dbReference type="SMART" id="SM00849">
    <property type="entry name" value="Lactamase_B"/>
    <property type="match status" value="1"/>
</dbReference>
<dbReference type="EMBL" id="QGGT01000008">
    <property type="protein sequence ID" value="PWK31974.1"/>
    <property type="molecule type" value="Genomic_DNA"/>
</dbReference>